<accession>A0A401RVV6</accession>
<dbReference type="Gene3D" id="1.10.238.10">
    <property type="entry name" value="EF-hand"/>
    <property type="match status" value="6"/>
</dbReference>
<dbReference type="InterPro" id="IPR015070">
    <property type="entry name" value="EF_hand_DJBP"/>
</dbReference>
<evidence type="ECO:0000256" key="3">
    <source>
        <dbReference type="ARBA" id="ARBA00022837"/>
    </source>
</evidence>
<dbReference type="PANTHER" id="PTHR20875">
    <property type="entry name" value="EF-HAND CALCIUM-BINDING DOMAIN-CONTAINING PROTEIN 6-RELATED"/>
    <property type="match status" value="1"/>
</dbReference>
<dbReference type="Pfam" id="PF13833">
    <property type="entry name" value="EF-hand_8"/>
    <property type="match status" value="1"/>
</dbReference>
<dbReference type="OMA" id="FWKEFTD"/>
<evidence type="ECO:0000313" key="6">
    <source>
        <dbReference type="Proteomes" id="UP000287033"/>
    </source>
</evidence>
<keyword evidence="2" id="KW-0677">Repeat</keyword>
<dbReference type="Pfam" id="PF08976">
    <property type="entry name" value="EF-hand_11"/>
    <property type="match status" value="1"/>
</dbReference>
<gene>
    <name evidence="5" type="ORF">chiPu_0000641</name>
</gene>
<dbReference type="InterPro" id="IPR011992">
    <property type="entry name" value="EF-hand-dom_pair"/>
</dbReference>
<comment type="caution">
    <text evidence="5">The sequence shown here is derived from an EMBL/GenBank/DDBJ whole genome shotgun (WGS) entry which is preliminary data.</text>
</comment>
<proteinExistence type="predicted"/>
<reference evidence="5 6" key="1">
    <citation type="journal article" date="2018" name="Nat. Ecol. Evol.">
        <title>Shark genomes provide insights into elasmobranch evolution and the origin of vertebrates.</title>
        <authorList>
            <person name="Hara Y"/>
            <person name="Yamaguchi K"/>
            <person name="Onimaru K"/>
            <person name="Kadota M"/>
            <person name="Koyanagi M"/>
            <person name="Keeley SD"/>
            <person name="Tatsumi K"/>
            <person name="Tanaka K"/>
            <person name="Motone F"/>
            <person name="Kageyama Y"/>
            <person name="Nozu R"/>
            <person name="Adachi N"/>
            <person name="Nishimura O"/>
            <person name="Nakagawa R"/>
            <person name="Tanegashima C"/>
            <person name="Kiyatake I"/>
            <person name="Matsumoto R"/>
            <person name="Murakumo K"/>
            <person name="Nishida K"/>
            <person name="Terakita A"/>
            <person name="Kuratani S"/>
            <person name="Sato K"/>
            <person name="Hyodo S Kuraku.S."/>
        </authorList>
    </citation>
    <scope>NUCLEOTIDE SEQUENCE [LARGE SCALE GENOMIC DNA]</scope>
</reference>
<keyword evidence="3" id="KW-0106">Calcium</keyword>
<evidence type="ECO:0000259" key="4">
    <source>
        <dbReference type="PROSITE" id="PS50222"/>
    </source>
</evidence>
<name>A0A401RVV6_CHIPU</name>
<feature type="domain" description="EF-hand" evidence="4">
    <location>
        <begin position="626"/>
        <end position="661"/>
    </location>
</feature>
<dbReference type="EMBL" id="BEZZ01000008">
    <property type="protein sequence ID" value="GCC22256.1"/>
    <property type="molecule type" value="Genomic_DNA"/>
</dbReference>
<evidence type="ECO:0000256" key="1">
    <source>
        <dbReference type="ARBA" id="ARBA00022553"/>
    </source>
</evidence>
<dbReference type="InterPro" id="IPR002048">
    <property type="entry name" value="EF_hand_dom"/>
</dbReference>
<protein>
    <recommendedName>
        <fullName evidence="4">EF-hand domain-containing protein</fullName>
    </recommendedName>
</protein>
<dbReference type="InterPro" id="IPR052603">
    <property type="entry name" value="EFCB6"/>
</dbReference>
<dbReference type="SUPFAM" id="SSF47473">
    <property type="entry name" value="EF-hand"/>
    <property type="match status" value="4"/>
</dbReference>
<evidence type="ECO:0000256" key="2">
    <source>
        <dbReference type="ARBA" id="ARBA00022737"/>
    </source>
</evidence>
<dbReference type="PANTHER" id="PTHR20875:SF8">
    <property type="entry name" value="EF-HAND CALCIUM-BINDING DOMAIN-CONTAINING PROTEIN 6-LIKE"/>
    <property type="match status" value="1"/>
</dbReference>
<sequence>MDNWRKLDHWINLKKRWASDPRLVDHDVETIITRPGTQMRLQIDELQYLLHEKLRSGGFYILKQLFQAHDPTGRGHVTREVLLTILTRFLRRYIAARQFYHLLLRLKLNAKSIITFENFYSHFKEQEPKGYPAWMDPVKRPQENKRMSATQVHIQLKAMVRERPLELRDLFIKVDNGRMLPVTFQNVLHQLGIEMEQEEFIKLLKRYDPDDLGIVKAGSLMRALGFQTTGENRAGWGAVPSALGKSTRFRLPEDQPKSPGRNQTKAGMERKLTLDIENWLKEKFREGFKSMLTDFYYFDQDNSGKVSRDNFLCVLKKYNLRLQDDQLNTFLVRCGLQEDAATINYMEFLHNFQDRSGNGIPHRIITDENHRFNKLRSFGSQSSVTALEAKLMELLHNEFLSLLGSFHKIDKQKRDVISQQAFWTILKNRFGIDMSDEEISYLKNRMPLDAQGNVKYLEFMSIFDSCKGAKSLLCDKSMMTNLSNENSTDKEYGSGRTTDQISNIIQDLVKKQYQMVEQNFNKLDKMNTRRFSPESMYQLLKQFDIHPPITRDDVRKLWSTLITSQDNTLDFYEFVRHFGFSPKSACYPNAKIHPPVKGDSDFLIRSRKFNCDTEIIEDNLQAKVKLLLDDLWTNFREFDQFNTGFVSKEEFKDVLMDVCEALNDQTCEIIANRFTHEKNRVSYLEFLQPFEDRRRAIRLNNLKTPSRKHQPEITMYTESMHKGLNMVTEKLRRKLAGNRKTLERVCRKLDFASTGFLTLPEFRSVLRLCNIVLDEDEIYHMMSKYDENMEGKIKYSNIIKKIFKAP</sequence>
<dbReference type="PROSITE" id="PS50222">
    <property type="entry name" value="EF_HAND_2"/>
    <property type="match status" value="1"/>
</dbReference>
<organism evidence="5 6">
    <name type="scientific">Chiloscyllium punctatum</name>
    <name type="common">Brownbanded bambooshark</name>
    <name type="synonym">Hemiscyllium punctatum</name>
    <dbReference type="NCBI Taxonomy" id="137246"/>
    <lineage>
        <taxon>Eukaryota</taxon>
        <taxon>Metazoa</taxon>
        <taxon>Chordata</taxon>
        <taxon>Craniata</taxon>
        <taxon>Vertebrata</taxon>
        <taxon>Chondrichthyes</taxon>
        <taxon>Elasmobranchii</taxon>
        <taxon>Galeomorphii</taxon>
        <taxon>Galeoidea</taxon>
        <taxon>Orectolobiformes</taxon>
        <taxon>Hemiscylliidae</taxon>
        <taxon>Chiloscyllium</taxon>
    </lineage>
</organism>
<evidence type="ECO:0000313" key="5">
    <source>
        <dbReference type="EMBL" id="GCC22256.1"/>
    </source>
</evidence>
<keyword evidence="6" id="KW-1185">Reference proteome</keyword>
<dbReference type="GO" id="GO:0005509">
    <property type="term" value="F:calcium ion binding"/>
    <property type="evidence" value="ECO:0007669"/>
    <property type="project" value="InterPro"/>
</dbReference>
<keyword evidence="1" id="KW-0597">Phosphoprotein</keyword>
<dbReference type="OrthoDB" id="26525at2759"/>
<dbReference type="AlphaFoldDB" id="A0A401RVV6"/>
<dbReference type="SMART" id="SM00054">
    <property type="entry name" value="EFh"/>
    <property type="match status" value="4"/>
</dbReference>
<dbReference type="STRING" id="137246.A0A401RVV6"/>
<dbReference type="Proteomes" id="UP000287033">
    <property type="component" value="Unassembled WGS sequence"/>
</dbReference>